<keyword evidence="2" id="KW-0224">Dipeptidase</keyword>
<gene>
    <name evidence="2" type="ORF">HNP48_002597</name>
</gene>
<evidence type="ECO:0000256" key="1">
    <source>
        <dbReference type="SAM" id="SignalP"/>
    </source>
</evidence>
<protein>
    <submittedName>
        <fullName evidence="2">D-alanyl-D-alanine dipeptidase</fullName>
        <ecNumber evidence="2">3.4.13.22</ecNumber>
    </submittedName>
</protein>
<keyword evidence="2" id="KW-0645">Protease</keyword>
<feature type="chain" id="PRO_5030641325" evidence="1">
    <location>
        <begin position="35"/>
        <end position="179"/>
    </location>
</feature>
<dbReference type="SUPFAM" id="SSF55166">
    <property type="entry name" value="Hedgehog/DD-peptidase"/>
    <property type="match status" value="1"/>
</dbReference>
<accession>A0A7X0PDJ6</accession>
<dbReference type="Proteomes" id="UP000575083">
    <property type="component" value="Unassembled WGS sequence"/>
</dbReference>
<dbReference type="Gene3D" id="3.30.1380.10">
    <property type="match status" value="1"/>
</dbReference>
<dbReference type="EC" id="3.4.13.22" evidence="2"/>
<name>A0A7X0PDJ6_9BURK</name>
<dbReference type="PROSITE" id="PS51257">
    <property type="entry name" value="PROKAR_LIPOPROTEIN"/>
    <property type="match status" value="1"/>
</dbReference>
<dbReference type="GO" id="GO:0160237">
    <property type="term" value="F:D-Ala-D-Ala dipeptidase activity"/>
    <property type="evidence" value="ECO:0007669"/>
    <property type="project" value="UniProtKB-EC"/>
</dbReference>
<organism evidence="2 3">
    <name type="scientific">Acidovorax soli</name>
    <dbReference type="NCBI Taxonomy" id="592050"/>
    <lineage>
        <taxon>Bacteria</taxon>
        <taxon>Pseudomonadati</taxon>
        <taxon>Pseudomonadota</taxon>
        <taxon>Betaproteobacteria</taxon>
        <taxon>Burkholderiales</taxon>
        <taxon>Comamonadaceae</taxon>
        <taxon>Acidovorax</taxon>
    </lineage>
</organism>
<dbReference type="EMBL" id="JACHLK010000004">
    <property type="protein sequence ID" value="MBB6559925.1"/>
    <property type="molecule type" value="Genomic_DNA"/>
</dbReference>
<dbReference type="InterPro" id="IPR009045">
    <property type="entry name" value="Zn_M74/Hedgehog-like"/>
</dbReference>
<dbReference type="AlphaFoldDB" id="A0A7X0PDJ6"/>
<sequence>MHTIHRTPTTASRSPWLSLAAVALLAACAQSPQAAVPPVALAAPSGATSVVQGQDCGATGQPAALRAVDDSLKALGLALKARCHAESGAWVVRVAVVDGLRASKLVRGPLADGGEVDMGTPSGVVAPASQVFSPDVHYNRQWLRTLMARHQFDNLPDAWWHYTQRGVPAPASDTDLAAR</sequence>
<dbReference type="RefSeq" id="WP_184857404.1">
    <property type="nucleotide sequence ID" value="NZ_JACHLK010000004.1"/>
</dbReference>
<proteinExistence type="predicted"/>
<feature type="signal peptide" evidence="1">
    <location>
        <begin position="1"/>
        <end position="34"/>
    </location>
</feature>
<evidence type="ECO:0000313" key="3">
    <source>
        <dbReference type="Proteomes" id="UP000575083"/>
    </source>
</evidence>
<keyword evidence="1" id="KW-0732">Signal</keyword>
<reference evidence="2 3" key="1">
    <citation type="submission" date="2020-08" db="EMBL/GenBank/DDBJ databases">
        <title>Functional genomics of gut bacteria from endangered species of beetles.</title>
        <authorList>
            <person name="Carlos-Shanley C."/>
        </authorList>
    </citation>
    <scope>NUCLEOTIDE SEQUENCE [LARGE SCALE GENOMIC DNA]</scope>
    <source>
        <strain evidence="2 3">S00198</strain>
    </source>
</reference>
<keyword evidence="3" id="KW-1185">Reference proteome</keyword>
<comment type="caution">
    <text evidence="2">The sequence shown here is derived from an EMBL/GenBank/DDBJ whole genome shotgun (WGS) entry which is preliminary data.</text>
</comment>
<evidence type="ECO:0000313" key="2">
    <source>
        <dbReference type="EMBL" id="MBB6559925.1"/>
    </source>
</evidence>
<keyword evidence="2" id="KW-0378">Hydrolase</keyword>